<dbReference type="GO" id="GO:0016020">
    <property type="term" value="C:membrane"/>
    <property type="evidence" value="ECO:0007669"/>
    <property type="project" value="InterPro"/>
</dbReference>
<dbReference type="GO" id="GO:0060003">
    <property type="term" value="P:copper ion export"/>
    <property type="evidence" value="ECO:0007669"/>
    <property type="project" value="TreeGrafter"/>
</dbReference>
<organism evidence="4 5">
    <name type="scientific">Rubinisphaera italica</name>
    <dbReference type="NCBI Taxonomy" id="2527969"/>
    <lineage>
        <taxon>Bacteria</taxon>
        <taxon>Pseudomonadati</taxon>
        <taxon>Planctomycetota</taxon>
        <taxon>Planctomycetia</taxon>
        <taxon>Planctomycetales</taxon>
        <taxon>Planctomycetaceae</taxon>
        <taxon>Rubinisphaera</taxon>
    </lineage>
</organism>
<keyword evidence="3" id="KW-0175">Coiled coil</keyword>
<evidence type="ECO:0000313" key="4">
    <source>
        <dbReference type="EMBL" id="TWT60796.1"/>
    </source>
</evidence>
<dbReference type="InterPro" id="IPR006143">
    <property type="entry name" value="RND_pump_MFP"/>
</dbReference>
<gene>
    <name evidence="4" type="ORF">Pan54_15230</name>
</gene>
<accession>A0A5C5XCL4</accession>
<dbReference type="NCBIfam" id="TIGR01730">
    <property type="entry name" value="RND_mfp"/>
    <property type="match status" value="1"/>
</dbReference>
<dbReference type="Gene3D" id="2.40.420.20">
    <property type="match status" value="1"/>
</dbReference>
<comment type="similarity">
    <text evidence="1">Belongs to the membrane fusion protein (MFP) (TC 8.A.1) family.</text>
</comment>
<keyword evidence="2" id="KW-0813">Transport</keyword>
<dbReference type="PANTHER" id="PTHR30097:SF4">
    <property type="entry name" value="SLR6042 PROTEIN"/>
    <property type="match status" value="1"/>
</dbReference>
<dbReference type="Gene3D" id="2.40.30.170">
    <property type="match status" value="1"/>
</dbReference>
<dbReference type="Gene3D" id="2.40.50.100">
    <property type="match status" value="1"/>
</dbReference>
<name>A0A5C5XCL4_9PLAN</name>
<comment type="caution">
    <text evidence="4">The sequence shown here is derived from an EMBL/GenBank/DDBJ whole genome shotgun (WGS) entry which is preliminary data.</text>
</comment>
<dbReference type="Gene3D" id="1.10.287.470">
    <property type="entry name" value="Helix hairpin bin"/>
    <property type="match status" value="1"/>
</dbReference>
<proteinExistence type="inferred from homology"/>
<reference evidence="4 5" key="1">
    <citation type="submission" date="2019-02" db="EMBL/GenBank/DDBJ databases">
        <title>Deep-cultivation of Planctomycetes and their phenomic and genomic characterization uncovers novel biology.</title>
        <authorList>
            <person name="Wiegand S."/>
            <person name="Jogler M."/>
            <person name="Boedeker C."/>
            <person name="Pinto D."/>
            <person name="Vollmers J."/>
            <person name="Rivas-Marin E."/>
            <person name="Kohn T."/>
            <person name="Peeters S.H."/>
            <person name="Heuer A."/>
            <person name="Rast P."/>
            <person name="Oberbeckmann S."/>
            <person name="Bunk B."/>
            <person name="Jeske O."/>
            <person name="Meyerdierks A."/>
            <person name="Storesund J.E."/>
            <person name="Kallscheuer N."/>
            <person name="Luecker S."/>
            <person name="Lage O.M."/>
            <person name="Pohl T."/>
            <person name="Merkel B.J."/>
            <person name="Hornburger P."/>
            <person name="Mueller R.-W."/>
            <person name="Bruemmer F."/>
            <person name="Labrenz M."/>
            <person name="Spormann A.M."/>
            <person name="Op Den Camp H."/>
            <person name="Overmann J."/>
            <person name="Amann R."/>
            <person name="Jetten M.S.M."/>
            <person name="Mascher T."/>
            <person name="Medema M.H."/>
            <person name="Devos D.P."/>
            <person name="Kaster A.-K."/>
            <person name="Ovreas L."/>
            <person name="Rohde M."/>
            <person name="Galperin M.Y."/>
            <person name="Jogler C."/>
        </authorList>
    </citation>
    <scope>NUCLEOTIDE SEQUENCE [LARGE SCALE GENOMIC DNA]</scope>
    <source>
        <strain evidence="4 5">Pan54</strain>
    </source>
</reference>
<keyword evidence="5" id="KW-1185">Reference proteome</keyword>
<evidence type="ECO:0000313" key="5">
    <source>
        <dbReference type="Proteomes" id="UP000316095"/>
    </source>
</evidence>
<dbReference type="PANTHER" id="PTHR30097">
    <property type="entry name" value="CATION EFFLUX SYSTEM PROTEIN CUSB"/>
    <property type="match status" value="1"/>
</dbReference>
<dbReference type="GO" id="GO:0030313">
    <property type="term" value="C:cell envelope"/>
    <property type="evidence" value="ECO:0007669"/>
    <property type="project" value="TreeGrafter"/>
</dbReference>
<dbReference type="GO" id="GO:0022857">
    <property type="term" value="F:transmembrane transporter activity"/>
    <property type="evidence" value="ECO:0007669"/>
    <property type="project" value="InterPro"/>
</dbReference>
<feature type="coiled-coil region" evidence="3">
    <location>
        <begin position="161"/>
        <end position="212"/>
    </location>
</feature>
<dbReference type="SUPFAM" id="SSF111369">
    <property type="entry name" value="HlyD-like secretion proteins"/>
    <property type="match status" value="1"/>
</dbReference>
<evidence type="ECO:0000256" key="1">
    <source>
        <dbReference type="ARBA" id="ARBA00009477"/>
    </source>
</evidence>
<evidence type="ECO:0000256" key="3">
    <source>
        <dbReference type="SAM" id="Coils"/>
    </source>
</evidence>
<sequence length="421" mass="45380">MLQYCLLLLIGLELFAISGCQNKSDHQSKSEKKSPAKVSAIPQEANLTEVELTEQAVQRLGITTAPVEKQMVGQVRSLGGEVTLPPGELAVVVAPVAGTVQLPTESTLPKPGSSVKRGRPIFRFVPLISPERLVPTPAERAQIANAKANLISLQMTADGDMQQFQEQVTAAQIALNRAEQLLSDRVGSERAVDDAKAQLALAEAGLKVAKERKQVLDRLTSDVEKESATPIDIDSPLDGIVRSLPVTLGQTVSAGTTLFEIVNLEELWIRVPVYVGLLNELKTDEPVTIKIFGDNPADTTLTATPIAAPPAADPLSSTADVYYSISNTNSRFRPGERVSVSIPTLSEAESLVIPVNALLYDMYGGTWVYTRIDEHHFRRTRVNVRRTTQDLAILESGPPVGTEVVVDGVAELFGTEFGTGK</sequence>
<evidence type="ECO:0000256" key="2">
    <source>
        <dbReference type="ARBA" id="ARBA00022448"/>
    </source>
</evidence>
<dbReference type="InterPro" id="IPR051909">
    <property type="entry name" value="MFP_Cation_Efflux"/>
</dbReference>
<dbReference type="AlphaFoldDB" id="A0A5C5XCL4"/>
<protein>
    <submittedName>
        <fullName evidence="4">Copper/silver efflux system membrane fusion protein CusB</fullName>
    </submittedName>
</protein>
<dbReference type="EMBL" id="SJPG01000001">
    <property type="protein sequence ID" value="TWT60796.1"/>
    <property type="molecule type" value="Genomic_DNA"/>
</dbReference>
<dbReference type="GO" id="GO:0015679">
    <property type="term" value="P:plasma membrane copper ion transport"/>
    <property type="evidence" value="ECO:0007669"/>
    <property type="project" value="TreeGrafter"/>
</dbReference>
<dbReference type="Proteomes" id="UP000316095">
    <property type="component" value="Unassembled WGS sequence"/>
</dbReference>